<comment type="caution">
    <text evidence="7">The sequence shown here is derived from an EMBL/GenBank/DDBJ whole genome shotgun (WGS) entry which is preliminary data.</text>
</comment>
<dbReference type="InterPro" id="IPR007197">
    <property type="entry name" value="rSAM"/>
</dbReference>
<dbReference type="GO" id="GO:0051536">
    <property type="term" value="F:iron-sulfur cluster binding"/>
    <property type="evidence" value="ECO:0007669"/>
    <property type="project" value="UniProtKB-KW"/>
</dbReference>
<evidence type="ECO:0000313" key="8">
    <source>
        <dbReference type="Proteomes" id="UP000544134"/>
    </source>
</evidence>
<evidence type="ECO:0000256" key="4">
    <source>
        <dbReference type="ARBA" id="ARBA00023004"/>
    </source>
</evidence>
<dbReference type="AlphaFoldDB" id="A0A848ID36"/>
<proteinExistence type="predicted"/>
<dbReference type="SFLD" id="SFLDS00029">
    <property type="entry name" value="Radical_SAM"/>
    <property type="match status" value="1"/>
</dbReference>
<organism evidence="7 8">
    <name type="scientific">Paraburkholderia polaris</name>
    <dbReference type="NCBI Taxonomy" id="2728848"/>
    <lineage>
        <taxon>Bacteria</taxon>
        <taxon>Pseudomonadati</taxon>
        <taxon>Pseudomonadota</taxon>
        <taxon>Betaproteobacteria</taxon>
        <taxon>Burkholderiales</taxon>
        <taxon>Burkholderiaceae</taxon>
        <taxon>Paraburkholderia</taxon>
    </lineage>
</organism>
<evidence type="ECO:0000256" key="2">
    <source>
        <dbReference type="ARBA" id="ARBA00022691"/>
    </source>
</evidence>
<dbReference type="InterPro" id="IPR013785">
    <property type="entry name" value="Aldolase_TIM"/>
</dbReference>
<accession>A0A848ID36</accession>
<evidence type="ECO:0000256" key="5">
    <source>
        <dbReference type="ARBA" id="ARBA00023014"/>
    </source>
</evidence>
<keyword evidence="3" id="KW-0479">Metal-binding</keyword>
<name>A0A848ID36_9BURK</name>
<dbReference type="InterPro" id="IPR050377">
    <property type="entry name" value="Radical_SAM_PqqE_MftC-like"/>
</dbReference>
<dbReference type="InterPro" id="IPR058240">
    <property type="entry name" value="rSAM_sf"/>
</dbReference>
<evidence type="ECO:0000256" key="1">
    <source>
        <dbReference type="ARBA" id="ARBA00001966"/>
    </source>
</evidence>
<gene>
    <name evidence="7" type="ORF">HHL24_20645</name>
</gene>
<keyword evidence="4" id="KW-0408">Iron</keyword>
<feature type="domain" description="Radical SAM core" evidence="6">
    <location>
        <begin position="21"/>
        <end position="141"/>
    </location>
</feature>
<reference evidence="7 8" key="1">
    <citation type="submission" date="2020-04" db="EMBL/GenBank/DDBJ databases">
        <title>Paraburkholderia sp. RP-4-7 isolated from soil.</title>
        <authorList>
            <person name="Dahal R.H."/>
        </authorList>
    </citation>
    <scope>NUCLEOTIDE SEQUENCE [LARGE SCALE GENOMIC DNA]</scope>
    <source>
        <strain evidence="7 8">RP-4-7</strain>
    </source>
</reference>
<dbReference type="PANTHER" id="PTHR11228">
    <property type="entry name" value="RADICAL SAM DOMAIN PROTEIN"/>
    <property type="match status" value="1"/>
</dbReference>
<comment type="cofactor">
    <cofactor evidence="1">
        <name>[4Fe-4S] cluster</name>
        <dbReference type="ChEBI" id="CHEBI:49883"/>
    </cofactor>
</comment>
<dbReference type="Proteomes" id="UP000544134">
    <property type="component" value="Unassembled WGS sequence"/>
</dbReference>
<dbReference type="RefSeq" id="WP_169487274.1">
    <property type="nucleotide sequence ID" value="NZ_JABBGJ010000022.1"/>
</dbReference>
<dbReference type="PANTHER" id="PTHR11228:SF7">
    <property type="entry name" value="PQQA PEPTIDE CYCLASE"/>
    <property type="match status" value="1"/>
</dbReference>
<keyword evidence="8" id="KW-1185">Reference proteome</keyword>
<evidence type="ECO:0000256" key="3">
    <source>
        <dbReference type="ARBA" id="ARBA00022723"/>
    </source>
</evidence>
<protein>
    <submittedName>
        <fullName evidence="7">Radical SAM protein</fullName>
    </submittedName>
</protein>
<dbReference type="EMBL" id="JABBGJ010000022">
    <property type="protein sequence ID" value="NMM00338.1"/>
    <property type="molecule type" value="Genomic_DNA"/>
</dbReference>
<dbReference type="SUPFAM" id="SSF102114">
    <property type="entry name" value="Radical SAM enzymes"/>
    <property type="match status" value="1"/>
</dbReference>
<sequence length="352" mass="38089">MNLVDILSARTVPCRGAYLAITRRCPLSCAHCLSESSNESEEHSAQMFKTFVETMTPECRPDFILLTGGEPLLRPKLVSQLSHHARSAGCTVCVATGMFFARSPSVPRLIQTALTEVDIVTASIDEFHEREVSRASVFRAVHWLLNQGKFVHFQTVTDDPASIYLRELLTDVKAHFGGEVPVFVGKLSPVGRAAAWMRPTSKSCPSDSGGCGMASWPVVTYSGAIAACCNQDVVNGPIPAHLQVGHAAYNSWSDVCAAFSSSATIRAIRVYGPHTLAFAAPLSGETTYCETCQGLSSDPTLTGRARNLMGKPFSAALELMVDSNRIDPGNFTLAGYEDWLGSTYERFRRGTA</sequence>
<evidence type="ECO:0000313" key="7">
    <source>
        <dbReference type="EMBL" id="NMM00338.1"/>
    </source>
</evidence>
<dbReference type="Pfam" id="PF04055">
    <property type="entry name" value="Radical_SAM"/>
    <property type="match status" value="1"/>
</dbReference>
<keyword evidence="2" id="KW-0949">S-adenosyl-L-methionine</keyword>
<keyword evidence="5" id="KW-0411">Iron-sulfur</keyword>
<dbReference type="Gene3D" id="3.20.20.70">
    <property type="entry name" value="Aldolase class I"/>
    <property type="match status" value="1"/>
</dbReference>
<evidence type="ECO:0000259" key="6">
    <source>
        <dbReference type="Pfam" id="PF04055"/>
    </source>
</evidence>
<dbReference type="GO" id="GO:0046872">
    <property type="term" value="F:metal ion binding"/>
    <property type="evidence" value="ECO:0007669"/>
    <property type="project" value="UniProtKB-KW"/>
</dbReference>
<dbReference type="GO" id="GO:0003824">
    <property type="term" value="F:catalytic activity"/>
    <property type="evidence" value="ECO:0007669"/>
    <property type="project" value="InterPro"/>
</dbReference>